<accession>A0A3D3RD51</accession>
<keyword evidence="1" id="KW-1133">Transmembrane helix</keyword>
<evidence type="ECO:0000313" key="3">
    <source>
        <dbReference type="EMBL" id="HCO26774.1"/>
    </source>
</evidence>
<organism evidence="3 4">
    <name type="scientific">Gimesia maris</name>
    <dbReference type="NCBI Taxonomy" id="122"/>
    <lineage>
        <taxon>Bacteria</taxon>
        <taxon>Pseudomonadati</taxon>
        <taxon>Planctomycetota</taxon>
        <taxon>Planctomycetia</taxon>
        <taxon>Planctomycetales</taxon>
        <taxon>Planctomycetaceae</taxon>
        <taxon>Gimesia</taxon>
    </lineage>
</organism>
<evidence type="ECO:0000313" key="4">
    <source>
        <dbReference type="Proteomes" id="UP000263642"/>
    </source>
</evidence>
<keyword evidence="1" id="KW-0812">Transmembrane</keyword>
<name>A0A3D3RD51_9PLAN</name>
<reference evidence="3 4" key="1">
    <citation type="journal article" date="2018" name="Nat. Biotechnol.">
        <title>A standardized bacterial taxonomy based on genome phylogeny substantially revises the tree of life.</title>
        <authorList>
            <person name="Parks D.H."/>
            <person name="Chuvochina M."/>
            <person name="Waite D.W."/>
            <person name="Rinke C."/>
            <person name="Skarshewski A."/>
            <person name="Chaumeil P.A."/>
            <person name="Hugenholtz P."/>
        </authorList>
    </citation>
    <scope>NUCLEOTIDE SEQUENCE [LARGE SCALE GENOMIC DNA]</scope>
    <source>
        <strain evidence="3">UBA9375</strain>
    </source>
</reference>
<feature type="transmembrane region" description="Helical" evidence="1">
    <location>
        <begin position="24"/>
        <end position="47"/>
    </location>
</feature>
<feature type="transmembrane region" description="Helical" evidence="1">
    <location>
        <begin position="154"/>
        <end position="177"/>
    </location>
</feature>
<dbReference type="Pfam" id="PF12158">
    <property type="entry name" value="DUF3592"/>
    <property type="match status" value="1"/>
</dbReference>
<dbReference type="EMBL" id="DQAY01000176">
    <property type="protein sequence ID" value="HCO26774.1"/>
    <property type="molecule type" value="Genomic_DNA"/>
</dbReference>
<dbReference type="AlphaFoldDB" id="A0A3D3RD51"/>
<sequence length="186" mass="21385">MPGWNTSSSEQPPTEKELYCPRNFYLGISIGPVLTLVGLHLFIFHFLSDIQDYYKFKDTVPTPVIKVLKVELSVGEDNTEEVCVNYEYKTNGKIYTGDRASIYRGRDNFGSFHRDLYQRIKLFQENKSDELVCYVNPLNPAESVIDNSSRPSRFLAELVFSLIALGWGLNICFGTLLNKKRYFKSD</sequence>
<proteinExistence type="predicted"/>
<protein>
    <recommendedName>
        <fullName evidence="2">DUF3592 domain-containing protein</fullName>
    </recommendedName>
</protein>
<dbReference type="InterPro" id="IPR021994">
    <property type="entry name" value="DUF3592"/>
</dbReference>
<keyword evidence="1" id="KW-0472">Membrane</keyword>
<dbReference type="Proteomes" id="UP000263642">
    <property type="component" value="Unassembled WGS sequence"/>
</dbReference>
<evidence type="ECO:0000259" key="2">
    <source>
        <dbReference type="Pfam" id="PF12158"/>
    </source>
</evidence>
<gene>
    <name evidence="3" type="ORF">DIT97_28575</name>
</gene>
<comment type="caution">
    <text evidence="3">The sequence shown here is derived from an EMBL/GenBank/DDBJ whole genome shotgun (WGS) entry which is preliminary data.</text>
</comment>
<evidence type="ECO:0000256" key="1">
    <source>
        <dbReference type="SAM" id="Phobius"/>
    </source>
</evidence>
<feature type="domain" description="DUF3592" evidence="2">
    <location>
        <begin position="72"/>
        <end position="148"/>
    </location>
</feature>